<dbReference type="Proteomes" id="UP000276133">
    <property type="component" value="Unassembled WGS sequence"/>
</dbReference>
<gene>
    <name evidence="1" type="ORF">BpHYR1_026081</name>
</gene>
<evidence type="ECO:0000313" key="2">
    <source>
        <dbReference type="Proteomes" id="UP000276133"/>
    </source>
</evidence>
<dbReference type="AlphaFoldDB" id="A0A3M7S5K0"/>
<comment type="caution">
    <text evidence="1">The sequence shown here is derived from an EMBL/GenBank/DDBJ whole genome shotgun (WGS) entry which is preliminary data.</text>
</comment>
<dbReference type="STRING" id="10195.A0A3M7S5K0"/>
<proteinExistence type="predicted"/>
<accession>A0A3M7S5K0</accession>
<protein>
    <submittedName>
        <fullName evidence="1">Translin-associated factor X-interacting 1-like</fullName>
    </submittedName>
</protein>
<keyword evidence="2" id="KW-1185">Reference proteome</keyword>
<reference evidence="1 2" key="1">
    <citation type="journal article" date="2018" name="Sci. Rep.">
        <title>Genomic signatures of local adaptation to the degree of environmental predictability in rotifers.</title>
        <authorList>
            <person name="Franch-Gras L."/>
            <person name="Hahn C."/>
            <person name="Garcia-Roger E.M."/>
            <person name="Carmona M.J."/>
            <person name="Serra M."/>
            <person name="Gomez A."/>
        </authorList>
    </citation>
    <scope>NUCLEOTIDE SEQUENCE [LARGE SCALE GENOMIC DNA]</scope>
    <source>
        <strain evidence="1">HYR1</strain>
    </source>
</reference>
<organism evidence="1 2">
    <name type="scientific">Brachionus plicatilis</name>
    <name type="common">Marine rotifer</name>
    <name type="synonym">Brachionus muelleri</name>
    <dbReference type="NCBI Taxonomy" id="10195"/>
    <lineage>
        <taxon>Eukaryota</taxon>
        <taxon>Metazoa</taxon>
        <taxon>Spiralia</taxon>
        <taxon>Gnathifera</taxon>
        <taxon>Rotifera</taxon>
        <taxon>Eurotatoria</taxon>
        <taxon>Monogononta</taxon>
        <taxon>Pseudotrocha</taxon>
        <taxon>Ploima</taxon>
        <taxon>Brachionidae</taxon>
        <taxon>Brachionus</taxon>
    </lineage>
</organism>
<dbReference type="OrthoDB" id="261426at2759"/>
<sequence length="472" mass="55474">MNNSRINIQNVAKIDEEILESSTPFGSVVSNPRIFGSNDAHELEMQLKQIRSSLSDCIKNLELIDYDYNEVVDKDQFNSLKNNYLEEKQLFYSLQQDLSLMEQDIFKLKNLKTKFNNEINQLLKKTDKAKRTLTPRPDWTRCRYVANNGKSFKSSDHLLRDLIKELTGADRYSENKSETSDSDQEKNEEKKSNFFQNFGKKFILVTHRENSDSVQQVFNRKLTRVELEVVLNELFISKIDNDYLLCLNRRSVDKMSRFVLKYFQSKFKSKELALEWVVNIKQSCKSFSDLKLAKLMALVLDDQANDQIQMKFYSSLGSFYLNLMQQTTELTLEQNDIYKLVKNSFGCKNPSFISELASVLKSVKYLWEDSRINLSKLSAFLTCSDNLFARTLERQSEAEKLIHLQNIIGFLKKMNEEIVCREDFLSCIKEIDIECSHNEINKYCRQIFPDSKIMRLDFSEFEQRLKKFFFIS</sequence>
<dbReference type="EMBL" id="REGN01001986">
    <property type="protein sequence ID" value="RNA31114.1"/>
    <property type="molecule type" value="Genomic_DNA"/>
</dbReference>
<evidence type="ECO:0000313" key="1">
    <source>
        <dbReference type="EMBL" id="RNA31114.1"/>
    </source>
</evidence>
<name>A0A3M7S5K0_BRAPC</name>